<dbReference type="EMBL" id="AMYD01000538">
    <property type="protein sequence ID" value="EQB57276.1"/>
    <property type="molecule type" value="Genomic_DNA"/>
</dbReference>
<dbReference type="InterPro" id="IPR011048">
    <property type="entry name" value="Haem_d1_sf"/>
</dbReference>
<evidence type="ECO:0008006" key="3">
    <source>
        <dbReference type="Google" id="ProtNLM"/>
    </source>
</evidence>
<accession>T0M0I0</accession>
<dbReference type="AlphaFoldDB" id="T0M0I0"/>
<dbReference type="InterPro" id="IPR015943">
    <property type="entry name" value="WD40/YVTN_repeat-like_dom_sf"/>
</dbReference>
<dbReference type="OrthoDB" id="5203823at2759"/>
<organism evidence="1 2">
    <name type="scientific">Colletotrichum gloeosporioides (strain Cg-14)</name>
    <name type="common">Anthracnose fungus</name>
    <name type="synonym">Glomerella cingulata</name>
    <dbReference type="NCBI Taxonomy" id="1237896"/>
    <lineage>
        <taxon>Eukaryota</taxon>
        <taxon>Fungi</taxon>
        <taxon>Dikarya</taxon>
        <taxon>Ascomycota</taxon>
        <taxon>Pezizomycotina</taxon>
        <taxon>Sordariomycetes</taxon>
        <taxon>Hypocreomycetidae</taxon>
        <taxon>Glomerellales</taxon>
        <taxon>Glomerellaceae</taxon>
        <taxon>Colletotrichum</taxon>
        <taxon>Colletotrichum gloeosporioides species complex</taxon>
    </lineage>
</organism>
<dbReference type="OMA" id="DFWRIAT"/>
<proteinExistence type="predicted"/>
<gene>
    <name evidence="1" type="ORF">CGLO_02622</name>
</gene>
<comment type="caution">
    <text evidence="1">The sequence shown here is derived from an EMBL/GenBank/DDBJ whole genome shotgun (WGS) entry which is preliminary data.</text>
</comment>
<name>T0M0I0_COLGC</name>
<evidence type="ECO:0000313" key="2">
    <source>
        <dbReference type="Proteomes" id="UP000015530"/>
    </source>
</evidence>
<dbReference type="SUPFAM" id="SSF51004">
    <property type="entry name" value="C-terminal (heme d1) domain of cytochrome cd1-nitrite reductase"/>
    <property type="match status" value="1"/>
</dbReference>
<dbReference type="HOGENOM" id="CLU_052479_0_0_1"/>
<reference evidence="2" key="1">
    <citation type="journal article" date="2013" name="Mol. Plant Microbe Interact.">
        <title>Global aspects of pacC regulation of pathogenicity genes in Colletotrichum gloeosporioides as revealed by transcriptome analysis.</title>
        <authorList>
            <person name="Alkan N."/>
            <person name="Meng X."/>
            <person name="Friedlander G."/>
            <person name="Reuveni E."/>
            <person name="Sukno S."/>
            <person name="Sherman A."/>
            <person name="Thon M."/>
            <person name="Fluhr R."/>
            <person name="Prusky D."/>
        </authorList>
    </citation>
    <scope>NUCLEOTIDE SEQUENCE [LARGE SCALE GENOMIC DNA]</scope>
    <source>
        <strain evidence="2">Cg-14</strain>
    </source>
</reference>
<dbReference type="Proteomes" id="UP000015530">
    <property type="component" value="Unassembled WGS sequence"/>
</dbReference>
<dbReference type="Gene3D" id="2.130.10.10">
    <property type="entry name" value="YVTN repeat-like/Quinoprotein amine dehydrogenase"/>
    <property type="match status" value="1"/>
</dbReference>
<evidence type="ECO:0000313" key="1">
    <source>
        <dbReference type="EMBL" id="EQB57276.1"/>
    </source>
</evidence>
<sequence>MSELPSSRKITVIDLIDLDRPAVVDTVEGFLQPSTVSVNAAGDLVAVTHTLAGSGVETPIALYQFQQGKLSLLSTPAIPDWPSGNLLMDAAFHPELDILALTDYSQPRLTLVRVIRQGSETKLERWGNSLSLETAPYTAKFTPDGRYVLSNAMYVGPDIEAPRGTISSIRLEASQEQNGDPHHSIVSRAEVGVMPEGLAVSPDGLWAVTANLERSTPALDSPSQGFFSSLSLLRVEPANGTLSTVGTYAFDGILPEGVVFDSSSRFVASTTFDQYDGRIPGGSIDIWRISGDHADPTRVEFVKTSVSVPVVRGPHVIAMVG</sequence>
<protein>
    <recommendedName>
        <fullName evidence="3">Lactonase</fullName>
    </recommendedName>
</protein>